<dbReference type="SUPFAM" id="SSF56112">
    <property type="entry name" value="Protein kinase-like (PK-like)"/>
    <property type="match status" value="1"/>
</dbReference>
<dbReference type="Proteomes" id="UP000321518">
    <property type="component" value="Unassembled WGS sequence"/>
</dbReference>
<dbReference type="OrthoDB" id="427969at2759"/>
<proteinExistence type="predicted"/>
<accession>A0A511KA81</accession>
<reference evidence="2 3" key="1">
    <citation type="submission" date="2019-07" db="EMBL/GenBank/DDBJ databases">
        <title>Rhodotorula toruloides NBRC10032 genome sequencing.</title>
        <authorList>
            <person name="Shida Y."/>
            <person name="Takaku H."/>
            <person name="Ogasawara W."/>
            <person name="Mori K."/>
        </authorList>
    </citation>
    <scope>NUCLEOTIDE SEQUENCE [LARGE SCALE GENOMIC DNA]</scope>
    <source>
        <strain evidence="2 3">NBRC10032</strain>
    </source>
</reference>
<dbReference type="EMBL" id="BJWK01000003">
    <property type="protein sequence ID" value="GEM07287.1"/>
    <property type="molecule type" value="Genomic_DNA"/>
</dbReference>
<dbReference type="AlphaFoldDB" id="A0A511KA81"/>
<evidence type="ECO:0000313" key="2">
    <source>
        <dbReference type="EMBL" id="GEM07287.1"/>
    </source>
</evidence>
<comment type="caution">
    <text evidence="2">The sequence shown here is derived from an EMBL/GenBank/DDBJ whole genome shotgun (WGS) entry which is preliminary data.</text>
</comment>
<evidence type="ECO:0000256" key="1">
    <source>
        <dbReference type="SAM" id="MobiDB-lite"/>
    </source>
</evidence>
<protein>
    <recommendedName>
        <fullName evidence="4">Protein kinase domain-containing protein</fullName>
    </recommendedName>
</protein>
<evidence type="ECO:0008006" key="4">
    <source>
        <dbReference type="Google" id="ProtNLM"/>
    </source>
</evidence>
<gene>
    <name evidence="2" type="ORF">Rt10032_c03g1304</name>
</gene>
<evidence type="ECO:0000313" key="3">
    <source>
        <dbReference type="Proteomes" id="UP000321518"/>
    </source>
</evidence>
<feature type="compositionally biased region" description="Polar residues" evidence="1">
    <location>
        <begin position="262"/>
        <end position="274"/>
    </location>
</feature>
<organism evidence="2 3">
    <name type="scientific">Rhodotorula toruloides</name>
    <name type="common">Yeast</name>
    <name type="synonym">Rhodosporidium toruloides</name>
    <dbReference type="NCBI Taxonomy" id="5286"/>
    <lineage>
        <taxon>Eukaryota</taxon>
        <taxon>Fungi</taxon>
        <taxon>Dikarya</taxon>
        <taxon>Basidiomycota</taxon>
        <taxon>Pucciniomycotina</taxon>
        <taxon>Microbotryomycetes</taxon>
        <taxon>Sporidiobolales</taxon>
        <taxon>Sporidiobolaceae</taxon>
        <taxon>Rhodotorula</taxon>
    </lineage>
</organism>
<name>A0A511KA81_RHOTO</name>
<feature type="region of interest" description="Disordered" evidence="1">
    <location>
        <begin position="249"/>
        <end position="275"/>
    </location>
</feature>
<sequence length="447" mass="48337">MRLARKLHFDAAAAASYAVSKKYPDLGVLVDSIIRALFELKNKDATRLGDPNARGEADSDGLIRAITTCLSQLASTGTFVSDLQGLPGSVLSGPKVLITKLLRSALRLPECHFLVAADWEYALPIYTLKLEGMQQLRMYNLKLEGIQQPSSPLACTKSPMLPLSRSLRSRSTPNTNSPTVTHPPYILAVGRLVPISGSMAKVGHTLPHLVIGGSVSDDIGADLLSLINTDSRYHALADDLRLAGFGAAPSSSSGASASGIATPTSREPTPQYFSDTPPELGIPVLPLGVDPISAGAKGVVHQVIGFRDTPLVAQVYHTDRLEAAANELSIYHKIYSALQSAKLVTQLFGAYRGSQYLDWETIIVVMQDGGSALHSWTDLTPDERVTLYANLQDLHSLGIYHSHVQPRNVLRSSVGQLRFIDFAAAFTHDCDGNDCCELQRFREILEL</sequence>
<feature type="compositionally biased region" description="Low complexity" evidence="1">
    <location>
        <begin position="249"/>
        <end position="261"/>
    </location>
</feature>
<dbReference type="InterPro" id="IPR011009">
    <property type="entry name" value="Kinase-like_dom_sf"/>
</dbReference>